<evidence type="ECO:0000313" key="2">
    <source>
        <dbReference type="Proteomes" id="UP000218505"/>
    </source>
</evidence>
<accession>A0A290Z3P2</accession>
<keyword evidence="2" id="KW-1185">Reference proteome</keyword>
<protein>
    <submittedName>
        <fullName evidence="1">Uncharacterized protein</fullName>
    </submittedName>
</protein>
<dbReference type="RefSeq" id="WP_096492542.1">
    <property type="nucleotide sequence ID" value="NZ_CP023445.1"/>
</dbReference>
<reference evidence="1" key="1">
    <citation type="submission" date="2017-09" db="EMBL/GenBank/DDBJ databases">
        <title>Complete Genome Sequence of ansamitocin-producing Bacterium Actinosynnema pretiosum X47.</title>
        <authorList>
            <person name="Cao G."/>
            <person name="Zong G."/>
            <person name="Zhong C."/>
            <person name="Fu J."/>
        </authorList>
    </citation>
    <scope>NUCLEOTIDE SEQUENCE [LARGE SCALE GENOMIC DNA]</scope>
    <source>
        <strain evidence="1">X47</strain>
    </source>
</reference>
<name>A0A290Z3P2_9PSEU</name>
<evidence type="ECO:0000313" key="1">
    <source>
        <dbReference type="EMBL" id="ATE53604.1"/>
    </source>
</evidence>
<dbReference type="EMBL" id="CP023445">
    <property type="protein sequence ID" value="ATE53604.1"/>
    <property type="molecule type" value="Genomic_DNA"/>
</dbReference>
<dbReference type="KEGG" id="apre:CNX65_10130"/>
<organism evidence="1 2">
    <name type="scientific">Actinosynnema pretiosum</name>
    <dbReference type="NCBI Taxonomy" id="42197"/>
    <lineage>
        <taxon>Bacteria</taxon>
        <taxon>Bacillati</taxon>
        <taxon>Actinomycetota</taxon>
        <taxon>Actinomycetes</taxon>
        <taxon>Pseudonocardiales</taxon>
        <taxon>Pseudonocardiaceae</taxon>
        <taxon>Actinosynnema</taxon>
    </lineage>
</organism>
<dbReference type="Proteomes" id="UP000218505">
    <property type="component" value="Chromosome"/>
</dbReference>
<gene>
    <name evidence="1" type="ORF">CNX65_10130</name>
</gene>
<sequence length="95" mass="11229">MSAYTDPRTDLVALTGGPCHGRWFTYRDWLTLRQATRRGRYPIGHHCAAPRRYLPTEHHATNPDPRHGTARVWEHIPPEKWERWGSEYLTPEERP</sequence>
<dbReference type="AlphaFoldDB" id="A0A290Z3P2"/>
<proteinExistence type="predicted"/>